<feature type="compositionally biased region" description="Basic and acidic residues" evidence="1">
    <location>
        <begin position="118"/>
        <end position="128"/>
    </location>
</feature>
<sequence>MSPRRSVVLGSTLTTIFVSIVNMVSALTESFLFEQRNVSRRPAGETKTVRWMVDLPEETSSAALLQSSCDRLPASQMARSIRKYRSSRGRTDSDEAASTDCFTQTRDQHGSGSRKKSGPRDQPKTDDLLRRRSGVDLPYYSAIKALRAYSSLHGNLVIPRRYRVPYTKDYANEWHGVDLSTIYDMKWWQRNVKSKPDRVAELNQLGFVWERLQPEWNLILEALITYRTLYGNLLVPSSYVVPQGDNRWSKATWKIPLGNCVYRIRSRSDFLRDDNAGSRRDQLDGLGFVWDAQERRYRIFYAALRHYAKLEKCGAFSVGRSISISIPSNYIVPSEDLWPNELWGYPLGAKCIAVRQKDLYVKDKPERKQMLQKLGFHWGGNADLGWLRVVHAAAIYSRMHDRYLDVPYHFKVPAPSTTEHDGQEWPWPEHLWGLPLGQRLKDVRTKDTRDHALCASTGRFCSDPPFFSR</sequence>
<dbReference type="eggNOG" id="ENOG502S0TY">
    <property type="taxonomic scope" value="Eukaryota"/>
</dbReference>
<evidence type="ECO:0000313" key="2">
    <source>
        <dbReference type="EMBL" id="EEC50845.1"/>
    </source>
</evidence>
<name>B7FSS3_PHATC</name>
<evidence type="ECO:0008006" key="4">
    <source>
        <dbReference type="Google" id="ProtNLM"/>
    </source>
</evidence>
<dbReference type="Proteomes" id="UP000000759">
    <property type="component" value="Chromosome 2"/>
</dbReference>
<accession>B7FSS3</accession>
<feature type="region of interest" description="Disordered" evidence="1">
    <location>
        <begin position="80"/>
        <end position="128"/>
    </location>
</feature>
<dbReference type="GeneID" id="7197470"/>
<dbReference type="InParanoid" id="B7FSS3"/>
<dbReference type="HOGENOM" id="CLU_568009_0_0_1"/>
<dbReference type="OrthoDB" id="70932at2759"/>
<evidence type="ECO:0000256" key="1">
    <source>
        <dbReference type="SAM" id="MobiDB-lite"/>
    </source>
</evidence>
<dbReference type="RefSeq" id="XP_002178031.1">
    <property type="nucleotide sequence ID" value="XM_002177995.1"/>
</dbReference>
<gene>
    <name evidence="2" type="ORF">PHATRDRAFT_43595</name>
</gene>
<dbReference type="STRING" id="556484.B7FSS3"/>
<reference evidence="2 3" key="1">
    <citation type="journal article" date="2008" name="Nature">
        <title>The Phaeodactylum genome reveals the evolutionary history of diatom genomes.</title>
        <authorList>
            <person name="Bowler C."/>
            <person name="Allen A.E."/>
            <person name="Badger J.H."/>
            <person name="Grimwood J."/>
            <person name="Jabbari K."/>
            <person name="Kuo A."/>
            <person name="Maheswari U."/>
            <person name="Martens C."/>
            <person name="Maumus F."/>
            <person name="Otillar R.P."/>
            <person name="Rayko E."/>
            <person name="Salamov A."/>
            <person name="Vandepoele K."/>
            <person name="Beszteri B."/>
            <person name="Gruber A."/>
            <person name="Heijde M."/>
            <person name="Katinka M."/>
            <person name="Mock T."/>
            <person name="Valentin K."/>
            <person name="Verret F."/>
            <person name="Berges J.A."/>
            <person name="Brownlee C."/>
            <person name="Cadoret J.P."/>
            <person name="Chiovitti A."/>
            <person name="Choi C.J."/>
            <person name="Coesel S."/>
            <person name="De Martino A."/>
            <person name="Detter J.C."/>
            <person name="Durkin C."/>
            <person name="Falciatore A."/>
            <person name="Fournet J."/>
            <person name="Haruta M."/>
            <person name="Huysman M.J."/>
            <person name="Jenkins B.D."/>
            <person name="Jiroutova K."/>
            <person name="Jorgensen R.E."/>
            <person name="Joubert Y."/>
            <person name="Kaplan A."/>
            <person name="Kroger N."/>
            <person name="Kroth P.G."/>
            <person name="La Roche J."/>
            <person name="Lindquist E."/>
            <person name="Lommer M."/>
            <person name="Martin-Jezequel V."/>
            <person name="Lopez P.J."/>
            <person name="Lucas S."/>
            <person name="Mangogna M."/>
            <person name="McGinnis K."/>
            <person name="Medlin L.K."/>
            <person name="Montsant A."/>
            <person name="Oudot-Le Secq M.P."/>
            <person name="Napoli C."/>
            <person name="Obornik M."/>
            <person name="Parker M.S."/>
            <person name="Petit J.L."/>
            <person name="Porcel B.M."/>
            <person name="Poulsen N."/>
            <person name="Robison M."/>
            <person name="Rychlewski L."/>
            <person name="Rynearson T.A."/>
            <person name="Schmutz J."/>
            <person name="Shapiro H."/>
            <person name="Siaut M."/>
            <person name="Stanley M."/>
            <person name="Sussman M.R."/>
            <person name="Taylor A.R."/>
            <person name="Vardi A."/>
            <person name="von Dassow P."/>
            <person name="Vyverman W."/>
            <person name="Willis A."/>
            <person name="Wyrwicz L.S."/>
            <person name="Rokhsar D.S."/>
            <person name="Weissenbach J."/>
            <person name="Armbrust E.V."/>
            <person name="Green B.R."/>
            <person name="Van de Peer Y."/>
            <person name="Grigoriev I.V."/>
        </authorList>
    </citation>
    <scope>NUCLEOTIDE SEQUENCE [LARGE SCALE GENOMIC DNA]</scope>
    <source>
        <strain evidence="2 3">CCAP 1055/1</strain>
    </source>
</reference>
<dbReference type="KEGG" id="pti:PHATRDRAFT_43595"/>
<dbReference type="PaxDb" id="2850-Phatr43595"/>
<dbReference type="PANTHER" id="PTHR37066:SF1">
    <property type="entry name" value="LNS2_PITP DOMAIN-CONTAINING PROTEIN"/>
    <property type="match status" value="1"/>
</dbReference>
<dbReference type="EMBL" id="CM000606">
    <property type="protein sequence ID" value="EEC50845.1"/>
    <property type="molecule type" value="Genomic_DNA"/>
</dbReference>
<dbReference type="PANTHER" id="PTHR37066">
    <property type="entry name" value="HELICASE-ASSOCIATED"/>
    <property type="match status" value="1"/>
</dbReference>
<organism evidence="2 3">
    <name type="scientific">Phaeodactylum tricornutum (strain CCAP 1055/1)</name>
    <dbReference type="NCBI Taxonomy" id="556484"/>
    <lineage>
        <taxon>Eukaryota</taxon>
        <taxon>Sar</taxon>
        <taxon>Stramenopiles</taxon>
        <taxon>Ochrophyta</taxon>
        <taxon>Bacillariophyta</taxon>
        <taxon>Bacillariophyceae</taxon>
        <taxon>Bacillariophycidae</taxon>
        <taxon>Naviculales</taxon>
        <taxon>Phaeodactylaceae</taxon>
        <taxon>Phaeodactylum</taxon>
    </lineage>
</organism>
<protein>
    <recommendedName>
        <fullName evidence="4">Helicase-associated domain-containing protein</fullName>
    </recommendedName>
</protein>
<dbReference type="AlphaFoldDB" id="B7FSS3"/>
<reference evidence="3" key="2">
    <citation type="submission" date="2008-08" db="EMBL/GenBank/DDBJ databases">
        <authorList>
            <consortium name="Diatom Consortium"/>
            <person name="Grigoriev I."/>
            <person name="Grimwood J."/>
            <person name="Kuo A."/>
            <person name="Otillar R.P."/>
            <person name="Salamov A."/>
            <person name="Detter J.C."/>
            <person name="Lindquist E."/>
            <person name="Shapiro H."/>
            <person name="Lucas S."/>
            <person name="Glavina del Rio T."/>
            <person name="Pitluck S."/>
            <person name="Rokhsar D."/>
            <person name="Bowler C."/>
        </authorList>
    </citation>
    <scope>GENOME REANNOTATION</scope>
    <source>
        <strain evidence="3">CCAP 1055/1</strain>
    </source>
</reference>
<keyword evidence="3" id="KW-1185">Reference proteome</keyword>
<proteinExistence type="predicted"/>
<evidence type="ECO:0000313" key="3">
    <source>
        <dbReference type="Proteomes" id="UP000000759"/>
    </source>
</evidence>